<comment type="catalytic activity">
    <reaction evidence="2">
        <text>L-glutamyl-[protein] + S-adenosyl-L-methionine = [protein]-L-glutamate 5-O-methyl ester + S-adenosyl-L-homocysteine</text>
        <dbReference type="Rhea" id="RHEA:24452"/>
        <dbReference type="Rhea" id="RHEA-COMP:10208"/>
        <dbReference type="Rhea" id="RHEA-COMP:10311"/>
        <dbReference type="ChEBI" id="CHEBI:29973"/>
        <dbReference type="ChEBI" id="CHEBI:57856"/>
        <dbReference type="ChEBI" id="CHEBI:59789"/>
        <dbReference type="ChEBI" id="CHEBI:82795"/>
        <dbReference type="EC" id="2.1.1.80"/>
    </reaction>
</comment>
<dbReference type="Proteomes" id="UP000239872">
    <property type="component" value="Unassembled WGS sequence"/>
</dbReference>
<dbReference type="Pfam" id="PF01739">
    <property type="entry name" value="CheR"/>
    <property type="match status" value="1"/>
</dbReference>
<evidence type="ECO:0000256" key="4">
    <source>
        <dbReference type="ARBA" id="ARBA00022603"/>
    </source>
</evidence>
<comment type="caution">
    <text evidence="13">The sequence shown here is derived from an EMBL/GenBank/DDBJ whole genome shotgun (WGS) entry which is preliminary data.</text>
</comment>
<dbReference type="InterPro" id="IPR036097">
    <property type="entry name" value="HisK_dim/P_sf"/>
</dbReference>
<dbReference type="SMART" id="SM00138">
    <property type="entry name" value="MeTrc"/>
    <property type="match status" value="1"/>
</dbReference>
<dbReference type="SUPFAM" id="SSF52738">
    <property type="entry name" value="Methylesterase CheB, C-terminal domain"/>
    <property type="match status" value="1"/>
</dbReference>
<evidence type="ECO:0000259" key="11">
    <source>
        <dbReference type="PROSITE" id="PS50122"/>
    </source>
</evidence>
<sequence>MNTRMKNKSIINNPDHTPQNNYVVGIGASAGGLEAINELFDNMPVSTGFSFVIIQHLSPEHKSLMNELLAKHTEMQVYEAQERMAIRPNCIYLIPPGKIITLKNGMLKLVEKIRDHQPNNAIDLFFDSLAKEKAEKAIAIILSGTGTDGTKGIQAIKNSGGTVIVQDPTTAQFDGMPNSAVSTGYVDLILAPEMMPEELLEFIEEAPLLRSFNTLTNQEEATRMDILELVYKTTSHDFSNYKRPTINRRLGKRMAEKNIRSLVDYYNYLVGNPEEVKKLCKEFLLHVTRFFRDEEAFNTLRTVVIPDILKKRVKGEVIKAWTVACSTREEAYSIAMLFDECIEALKEHDIDVKIFASDISQDVIEIASRGIYSEDNVKNISPERLKKYFIKESNGYRVIPTIRKMIVFARHDISKDPPFSKIDLLSCRNMLIYMTPILQKSILQKFHFAINDNGYLFMGASENIGVLKDVMQEVDKKWKIYKCSSKIRVADLEAFSNPADKNAHHNLIVAAKSKNALNNLAEIFKETLLEEYDYAGIFIDRDFEVKQAIGNFKKFLDFPEGTFNFNLLKLVPTDLSIALSSGIRRAVNDNERVVQKNILIQTGKEERRVTAIIKPFLVQKAYLQPFLFIVLKEEDLIKKRHGSTAVTPQEFTTERISELEIELRDTKENLQALIEEVESANEELQSSNEEIISSNEELQSTNEELQSLNEELHTVNAEHQLKIKELIELNDDLNNYFRNTDIGQVLIDKKMIIRKFSPGATRQVNLIATDIGRSIVDISTNIKNQNFINDIKTVIQTSRTLEKEISTEDESVYLMRIVPYMKQNKSVDGVVINFIDVSEVKKLNNILEAVLNSSTSGIMALKALRNEKHRIIDFSFISANKASQLLLGLDDDITTLTFKDVYGHVDPEIFDRYKEVTETGNTSKFEFYDERTGLWYETVAAKMMDGLVVTFNDVTEKKSASELIEKGYQDLKQTSDELQDTNVKLEQSNMDLLQFASVASHDLKEPLRKIQVFGNLLKERIENKIDGGDSNYLEKITNSSNRMQVLIDDILTLSRLSKTDTRHDKVDLNKTVEQILEDLEISIRDKKAKIKLTKLPTVSGVPGQMHQLFQNIISNAIKFNQAEPVISIKEEKITKKLAEEYKIKVSEYYCICIEDNGIGFDEKFSEKIFGIFQRLEKTNYQGTGIGLAIVKKIIDNHKGFVKATSKEGEGSTFRIILPK</sequence>
<dbReference type="Gene3D" id="3.40.50.150">
    <property type="entry name" value="Vaccinia Virus protein VP39"/>
    <property type="match status" value="1"/>
</dbReference>
<dbReference type="GO" id="GO:0005737">
    <property type="term" value="C:cytoplasm"/>
    <property type="evidence" value="ECO:0007669"/>
    <property type="project" value="InterPro"/>
</dbReference>
<dbReference type="PROSITE" id="PS50109">
    <property type="entry name" value="HIS_KIN"/>
    <property type="match status" value="1"/>
</dbReference>
<keyword evidence="4" id="KW-0489">Methyltransferase</keyword>
<evidence type="ECO:0000259" key="10">
    <source>
        <dbReference type="PROSITE" id="PS50109"/>
    </source>
</evidence>
<dbReference type="SMART" id="SM00388">
    <property type="entry name" value="HisKA"/>
    <property type="match status" value="1"/>
</dbReference>
<dbReference type="Pfam" id="PF03705">
    <property type="entry name" value="CheR_N"/>
    <property type="match status" value="1"/>
</dbReference>
<dbReference type="SUPFAM" id="SSF55874">
    <property type="entry name" value="ATPase domain of HSP90 chaperone/DNA topoisomerase II/histidine kinase"/>
    <property type="match status" value="1"/>
</dbReference>
<keyword evidence="14" id="KW-1185">Reference proteome</keyword>
<feature type="active site" evidence="8">
    <location>
        <position position="29"/>
    </location>
</feature>
<dbReference type="SUPFAM" id="SSF53335">
    <property type="entry name" value="S-adenosyl-L-methionine-dependent methyltransferases"/>
    <property type="match status" value="1"/>
</dbReference>
<dbReference type="PRINTS" id="PR00996">
    <property type="entry name" value="CHERMTFRASE"/>
</dbReference>
<dbReference type="InterPro" id="IPR003594">
    <property type="entry name" value="HATPase_dom"/>
</dbReference>
<dbReference type="Pfam" id="PF13596">
    <property type="entry name" value="PAS_10"/>
    <property type="match status" value="1"/>
</dbReference>
<dbReference type="InterPro" id="IPR029063">
    <property type="entry name" value="SAM-dependent_MTases_sf"/>
</dbReference>
<dbReference type="GO" id="GO:0006935">
    <property type="term" value="P:chemotaxis"/>
    <property type="evidence" value="ECO:0007669"/>
    <property type="project" value="UniProtKB-UniRule"/>
</dbReference>
<evidence type="ECO:0000256" key="5">
    <source>
        <dbReference type="ARBA" id="ARBA00022679"/>
    </source>
</evidence>
<dbReference type="InterPro" id="IPR022641">
    <property type="entry name" value="CheR_N"/>
</dbReference>
<dbReference type="GO" id="GO:0008983">
    <property type="term" value="F:protein-glutamate O-methyltransferase activity"/>
    <property type="evidence" value="ECO:0007669"/>
    <property type="project" value="UniProtKB-EC"/>
</dbReference>
<proteinExistence type="predicted"/>
<dbReference type="GO" id="GO:0000155">
    <property type="term" value="F:phosphorelay sensor kinase activity"/>
    <property type="evidence" value="ECO:0007669"/>
    <property type="project" value="InterPro"/>
</dbReference>
<accession>A0A2S7ST19</accession>
<dbReference type="Gene3D" id="1.10.155.10">
    <property type="entry name" value="Chemotaxis receptor methyltransferase CheR, N-terminal domain"/>
    <property type="match status" value="1"/>
</dbReference>
<comment type="catalytic activity">
    <reaction evidence="1">
        <text>ATP + protein L-histidine = ADP + protein N-phospho-L-histidine.</text>
        <dbReference type="EC" id="2.7.13.3"/>
    </reaction>
</comment>
<keyword evidence="6" id="KW-0949">S-adenosyl-L-methionine</keyword>
<dbReference type="InterPro" id="IPR022642">
    <property type="entry name" value="CheR_C"/>
</dbReference>
<dbReference type="FunFam" id="3.30.565.10:FF:000006">
    <property type="entry name" value="Sensor histidine kinase WalK"/>
    <property type="match status" value="1"/>
</dbReference>
<dbReference type="InterPro" id="IPR005467">
    <property type="entry name" value="His_kinase_dom"/>
</dbReference>
<dbReference type="CDD" id="cd00082">
    <property type="entry name" value="HisKA"/>
    <property type="match status" value="1"/>
</dbReference>
<dbReference type="Pfam" id="PF01339">
    <property type="entry name" value="CheB_methylest"/>
    <property type="match status" value="1"/>
</dbReference>
<dbReference type="AlphaFoldDB" id="A0A2S7ST19"/>
<evidence type="ECO:0000256" key="2">
    <source>
        <dbReference type="ARBA" id="ARBA00001541"/>
    </source>
</evidence>
<dbReference type="InterPro" id="IPR050903">
    <property type="entry name" value="Bact_Chemotaxis_MeTrfase"/>
</dbReference>
<evidence type="ECO:0000313" key="13">
    <source>
        <dbReference type="EMBL" id="PQJ10079.1"/>
    </source>
</evidence>
<evidence type="ECO:0000259" key="12">
    <source>
        <dbReference type="PROSITE" id="PS50123"/>
    </source>
</evidence>
<keyword evidence="9" id="KW-0175">Coiled coil</keyword>
<feature type="active site" evidence="8">
    <location>
        <position position="148"/>
    </location>
</feature>
<evidence type="ECO:0000313" key="14">
    <source>
        <dbReference type="Proteomes" id="UP000239872"/>
    </source>
</evidence>
<evidence type="ECO:0000256" key="1">
    <source>
        <dbReference type="ARBA" id="ARBA00000085"/>
    </source>
</evidence>
<dbReference type="Pfam" id="PF02518">
    <property type="entry name" value="HATPase_c"/>
    <property type="match status" value="1"/>
</dbReference>
<dbReference type="Gene3D" id="1.10.287.130">
    <property type="match status" value="1"/>
</dbReference>
<dbReference type="InterPro" id="IPR036804">
    <property type="entry name" value="CheR_N_sf"/>
</dbReference>
<reference evidence="13 14" key="1">
    <citation type="submission" date="2018-01" db="EMBL/GenBank/DDBJ databases">
        <title>A novel member of the phylum Bacteroidetes isolated from glacier ice.</title>
        <authorList>
            <person name="Liu Q."/>
            <person name="Xin Y.-H."/>
        </authorList>
    </citation>
    <scope>NUCLEOTIDE SEQUENCE [LARGE SCALE GENOMIC DNA]</scope>
    <source>
        <strain evidence="13 14">RB1R16</strain>
    </source>
</reference>
<protein>
    <submittedName>
        <fullName evidence="13">Chemotaxis protein</fullName>
    </submittedName>
</protein>
<dbReference type="InterPro" id="IPR000673">
    <property type="entry name" value="Sig_transdc_resp-reg_Me-estase"/>
</dbReference>
<dbReference type="GO" id="GO:0000156">
    <property type="term" value="F:phosphorelay response regulator activity"/>
    <property type="evidence" value="ECO:0007669"/>
    <property type="project" value="InterPro"/>
</dbReference>
<dbReference type="Gene3D" id="3.30.565.10">
    <property type="entry name" value="Histidine kinase-like ATPase, C-terminal domain"/>
    <property type="match status" value="1"/>
</dbReference>
<keyword evidence="8" id="KW-0145">Chemotaxis</keyword>
<dbReference type="SMART" id="SM00387">
    <property type="entry name" value="HATPase_c"/>
    <property type="match status" value="1"/>
</dbReference>
<dbReference type="PROSITE" id="PS50123">
    <property type="entry name" value="CHER"/>
    <property type="match status" value="1"/>
</dbReference>
<keyword evidence="3" id="KW-0597">Phosphoprotein</keyword>
<dbReference type="InterPro" id="IPR036890">
    <property type="entry name" value="HATPase_C_sf"/>
</dbReference>
<evidence type="ECO:0000256" key="3">
    <source>
        <dbReference type="ARBA" id="ARBA00022553"/>
    </source>
</evidence>
<dbReference type="InterPro" id="IPR000780">
    <property type="entry name" value="CheR_MeTrfase"/>
</dbReference>
<dbReference type="Pfam" id="PF00512">
    <property type="entry name" value="HisKA"/>
    <property type="match status" value="1"/>
</dbReference>
<evidence type="ECO:0000256" key="9">
    <source>
        <dbReference type="SAM" id="Coils"/>
    </source>
</evidence>
<dbReference type="PROSITE" id="PS50122">
    <property type="entry name" value="CHEB"/>
    <property type="match status" value="1"/>
</dbReference>
<dbReference type="Gene3D" id="3.30.450.20">
    <property type="entry name" value="PAS domain"/>
    <property type="match status" value="2"/>
</dbReference>
<keyword evidence="7" id="KW-0418">Kinase</keyword>
<evidence type="ECO:0000256" key="7">
    <source>
        <dbReference type="ARBA" id="ARBA00022777"/>
    </source>
</evidence>
<evidence type="ECO:0000256" key="8">
    <source>
        <dbReference type="PROSITE-ProRule" id="PRU00050"/>
    </source>
</evidence>
<feature type="domain" description="CheR-type methyltransferase" evidence="12">
    <location>
        <begin position="226"/>
        <end position="464"/>
    </location>
</feature>
<dbReference type="PANTHER" id="PTHR24422:SF27">
    <property type="entry name" value="PROTEIN-GLUTAMATE O-METHYLTRANSFERASE"/>
    <property type="match status" value="1"/>
</dbReference>
<dbReference type="SUPFAM" id="SSF47384">
    <property type="entry name" value="Homodimeric domain of signal transducing histidine kinase"/>
    <property type="match status" value="1"/>
</dbReference>
<dbReference type="EMBL" id="PPSL01000004">
    <property type="protein sequence ID" value="PQJ10079.1"/>
    <property type="molecule type" value="Genomic_DNA"/>
</dbReference>
<dbReference type="InterPro" id="IPR003661">
    <property type="entry name" value="HisK_dim/P_dom"/>
</dbReference>
<dbReference type="SUPFAM" id="SSF47757">
    <property type="entry name" value="Chemotaxis receptor methyltransferase CheR, N-terminal domain"/>
    <property type="match status" value="1"/>
</dbReference>
<dbReference type="PANTHER" id="PTHR24422">
    <property type="entry name" value="CHEMOTAXIS PROTEIN METHYLTRANSFERASE"/>
    <property type="match status" value="1"/>
</dbReference>
<dbReference type="GO" id="GO:0008984">
    <property type="term" value="F:protein-glutamate methylesterase activity"/>
    <property type="evidence" value="ECO:0007669"/>
    <property type="project" value="InterPro"/>
</dbReference>
<name>A0A2S7ST19_9BACT</name>
<dbReference type="CDD" id="cd16434">
    <property type="entry name" value="CheB-CheR_fusion"/>
    <property type="match status" value="1"/>
</dbReference>
<dbReference type="InterPro" id="IPR035909">
    <property type="entry name" value="CheB_C"/>
</dbReference>
<feature type="active site" evidence="8">
    <location>
        <position position="56"/>
    </location>
</feature>
<keyword evidence="5" id="KW-0808">Transferase</keyword>
<evidence type="ECO:0000256" key="6">
    <source>
        <dbReference type="ARBA" id="ARBA00022691"/>
    </source>
</evidence>
<feature type="coiled-coil region" evidence="9">
    <location>
        <begin position="649"/>
        <end position="725"/>
    </location>
</feature>
<organism evidence="13 14">
    <name type="scientific">Flavipsychrobacter stenotrophus</name>
    <dbReference type="NCBI Taxonomy" id="2077091"/>
    <lineage>
        <taxon>Bacteria</taxon>
        <taxon>Pseudomonadati</taxon>
        <taxon>Bacteroidota</taxon>
        <taxon>Chitinophagia</taxon>
        <taxon>Chitinophagales</taxon>
        <taxon>Chitinophagaceae</taxon>
        <taxon>Flavipsychrobacter</taxon>
    </lineage>
</organism>
<dbReference type="GO" id="GO:0032259">
    <property type="term" value="P:methylation"/>
    <property type="evidence" value="ECO:0007669"/>
    <property type="project" value="UniProtKB-KW"/>
</dbReference>
<feature type="domain" description="CheB-type methylesterase" evidence="11">
    <location>
        <begin position="18"/>
        <end position="206"/>
    </location>
</feature>
<keyword evidence="8" id="KW-0378">Hydrolase</keyword>
<feature type="domain" description="Histidine kinase" evidence="10">
    <location>
        <begin position="998"/>
        <end position="1219"/>
    </location>
</feature>
<dbReference type="Gene3D" id="3.40.50.180">
    <property type="entry name" value="Methylesterase CheB, C-terminal domain"/>
    <property type="match status" value="1"/>
</dbReference>
<gene>
    <name evidence="13" type="ORF">CJD36_015385</name>
</gene>